<evidence type="ECO:0000313" key="1">
    <source>
        <dbReference type="EMBL" id="GFG88793.1"/>
    </source>
</evidence>
<dbReference type="AlphaFoldDB" id="A0A7I9YJW6"/>
<accession>A0A7I9YJW6</accession>
<reference evidence="1 2" key="1">
    <citation type="journal article" date="2019" name="Emerg. Microbes Infect.">
        <title>Comprehensive subspecies identification of 175 nontuberculous mycobacteria species based on 7547 genomic profiles.</title>
        <authorList>
            <person name="Matsumoto Y."/>
            <person name="Kinjo T."/>
            <person name="Motooka D."/>
            <person name="Nabeya D."/>
            <person name="Jung N."/>
            <person name="Uechi K."/>
            <person name="Horii T."/>
            <person name="Iida T."/>
            <person name="Fujita J."/>
            <person name="Nakamura S."/>
        </authorList>
    </citation>
    <scope>NUCLEOTIDE SEQUENCE [LARGE SCALE GENOMIC DNA]</scope>
    <source>
        <strain evidence="1 2">JCM 30725</strain>
    </source>
</reference>
<evidence type="ECO:0000313" key="2">
    <source>
        <dbReference type="Proteomes" id="UP000465360"/>
    </source>
</evidence>
<dbReference type="EMBL" id="BLKZ01000001">
    <property type="protein sequence ID" value="GFG88793.1"/>
    <property type="molecule type" value="Genomic_DNA"/>
</dbReference>
<name>A0A7I9YJW6_MYCBU</name>
<organism evidence="1 2">
    <name type="scientific">Mycobacterium bourgelatii</name>
    <dbReference type="NCBI Taxonomy" id="1273442"/>
    <lineage>
        <taxon>Bacteria</taxon>
        <taxon>Bacillati</taxon>
        <taxon>Actinomycetota</taxon>
        <taxon>Actinomycetes</taxon>
        <taxon>Mycobacteriales</taxon>
        <taxon>Mycobacteriaceae</taxon>
        <taxon>Mycobacterium</taxon>
    </lineage>
</organism>
<proteinExistence type="predicted"/>
<keyword evidence="2" id="KW-1185">Reference proteome</keyword>
<dbReference type="Proteomes" id="UP000465360">
    <property type="component" value="Unassembled WGS sequence"/>
</dbReference>
<gene>
    <name evidence="1" type="ORF">MBOU_08350</name>
</gene>
<sequence>MWFLAFCVVPPAPLVSADPGTERRDCRPAELFTTDTGSPLFELQATTTIVTGAPFGVAVTGSTPLDGVFWSEDRQQITFERSREFHLCITDAATLHAAAEALGHQFDQDAVLTFDYQPQSAPGDGANGVAVTVPDVDFGRFGEAFAADPTARRRLLGGSVTTTDRTLILIADCDDVDLARRLVQESGGSWESATLAFGRREFVQTAEVGSASP</sequence>
<protein>
    <submittedName>
        <fullName evidence="1">Uncharacterized protein</fullName>
    </submittedName>
</protein>
<comment type="caution">
    <text evidence="1">The sequence shown here is derived from an EMBL/GenBank/DDBJ whole genome shotgun (WGS) entry which is preliminary data.</text>
</comment>